<dbReference type="OrthoDB" id="883622at2"/>
<dbReference type="PANTHER" id="PTHR23220:SF122">
    <property type="entry name" value="INTEGRIN ALPHA-PS1"/>
    <property type="match status" value="1"/>
</dbReference>
<dbReference type="EMBL" id="VCEI01000021">
    <property type="protein sequence ID" value="TLU94715.1"/>
    <property type="molecule type" value="Genomic_DNA"/>
</dbReference>
<dbReference type="Pfam" id="PF01839">
    <property type="entry name" value="FG-GAP"/>
    <property type="match status" value="10"/>
</dbReference>
<dbReference type="RefSeq" id="WP_138281341.1">
    <property type="nucleotide sequence ID" value="NZ_BMGE01000002.1"/>
</dbReference>
<dbReference type="Pfam" id="PF18962">
    <property type="entry name" value="Por_Secre_tail"/>
    <property type="match status" value="1"/>
</dbReference>
<dbReference type="InterPro" id="IPR000413">
    <property type="entry name" value="Integrin_alpha"/>
</dbReference>
<evidence type="ECO:0000313" key="6">
    <source>
        <dbReference type="EMBL" id="TLU94715.1"/>
    </source>
</evidence>
<dbReference type="Proteomes" id="UP000309788">
    <property type="component" value="Unassembled WGS sequence"/>
</dbReference>
<dbReference type="InterPro" id="IPR013519">
    <property type="entry name" value="Int_alpha_beta-p"/>
</dbReference>
<evidence type="ECO:0000256" key="3">
    <source>
        <dbReference type="ARBA" id="ARBA00023180"/>
    </source>
</evidence>
<dbReference type="PANTHER" id="PTHR23220">
    <property type="entry name" value="INTEGRIN ALPHA"/>
    <property type="match status" value="1"/>
</dbReference>
<evidence type="ECO:0000256" key="4">
    <source>
        <dbReference type="SAM" id="Phobius"/>
    </source>
</evidence>
<dbReference type="Gene3D" id="2.130.10.130">
    <property type="entry name" value="Integrin alpha, N-terminal"/>
    <property type="match status" value="8"/>
</dbReference>
<keyword evidence="7" id="KW-1185">Reference proteome</keyword>
<name>A0A5R9KF11_9BACT</name>
<reference evidence="6 7" key="1">
    <citation type="submission" date="2019-05" db="EMBL/GenBank/DDBJ databases">
        <authorList>
            <person name="Qu J.-H."/>
        </authorList>
    </citation>
    <scope>NUCLEOTIDE SEQUENCE [LARGE SCALE GENOMIC DNA]</scope>
    <source>
        <strain evidence="6 7">Z12</strain>
    </source>
</reference>
<sequence length="1363" mass="143580">MKKHYRTGIYAVFSPLLVGVGYLLCNPEVPQSKSITTVTATKKMENAPAGSTALPDIQQQLVKREYNISFDEQKSAMQSPNRRQGLRAYYKPGVLTVQNRVDSAGHNFSLQLVNEGIYADGKKILSAQPNATLKNQDTTLAIKHAGFTEEFVNNADGVRQNFIIESTPKATKELQVRLSAKGLKVDDLENNELLFYKNNRKGERVASLVYKDIRCWDANGETLPATLAYANGTVRLSVDVQDAAYPVTIDPIIANGNPTNASTILKGGQAEDWLGSVVTSAGDINGDGYSDVLACASKFDNGQVDEGAVFVYYGSSLGIAGFAPHLEMNQKEARFGSYASSAGDINKDGYSDIVIGASMYDNGETNEGAAFVYLGSAQGIASWPANILECNQFDANMGSSVGMAGDVNGDGYSDIIVGAPMFDKGQANEGAAFIYHGSATGLNPTPKLLEENQTAALYGYRVNGAGDVNGDGYSDILVSAREYDNGQTDEGAVFVYHGSALGITSGAIKVLEGNQSYAYLGHSAATAGDINGDGYSDIIIGANMYDKGQANEGAVFIHYGSDRGIDAIPAFILEKNQAEAQFGNSVNSAGDVNDDGYSDVIVGALLYDNGQNNEGAAFVYHGSAAGLSATPISMLESNQASAQFGNIVASAGDVNGDGYSDVIVGAPLYDNVYSNDGAAFVWLGKPDSVISENNYATKLEFAYPNMSIANAGDVNGDGFSDFIVGVPGYNAKGAVFIYHGSILGLSTNPSTTIENIPMSAAFGSSVSRAGDVNGDGYGDIIVADVSYSDINKGAAFVYYGSAQGINKNVSTIIKNKQSESLMFGKSVSSAGDVNGDGYGDVLIGDVSYTNGQYDEGAVFVHHGSAAGINPVAALTLESDKDFAQFGYSVSCAGDINGDGYADIITGAPEYSNGQNKEGAAFVYYGAAPGISKNSVQKLEKDIAAANMGISVSGAGDVNGDGKSDVIVGANLYSNGQAQEGAAMIYYGDALNHKLISVPSILESNQPGAKMGTSVSGAGDMNGDGYSDVIVNFPNTVAPLNAEGKSIIYYGSPITGNGIDSNSPSQSINNFNPAPVAGSLSMNSSVTSAGDINGDGHSDLAINSKYANFNNQTEKSICLIYLGNKSNKNLRNNLRLYNSNLTTIINQSQKAQSDFGAGLYAKSFLGGGKGKLVWETQWNGGQFSSNFEMVITTSTKYTGIQNAYASLGLKGTELKNVIAKRGIYATRVRARVKYDPSTALTGQMYGPWRYVTECVTGNSSSPVRENAVNNMSETIKAKVKSESEEFAKDVSIYPNPAADILFIESESAYEIKSVQLLSVDGKSVYQSTTSVKQINVSELSAGSYILVITNKDGVKNSRKVLITK</sequence>
<proteinExistence type="predicted"/>
<keyword evidence="4" id="KW-0812">Transmembrane</keyword>
<evidence type="ECO:0000259" key="5">
    <source>
        <dbReference type="Pfam" id="PF18962"/>
    </source>
</evidence>
<organism evidence="6 7">
    <name type="scientific">Dyadobacter sediminis</name>
    <dbReference type="NCBI Taxonomy" id="1493691"/>
    <lineage>
        <taxon>Bacteria</taxon>
        <taxon>Pseudomonadati</taxon>
        <taxon>Bacteroidota</taxon>
        <taxon>Cytophagia</taxon>
        <taxon>Cytophagales</taxon>
        <taxon>Spirosomataceae</taxon>
        <taxon>Dyadobacter</taxon>
    </lineage>
</organism>
<keyword evidence="1" id="KW-0732">Signal</keyword>
<dbReference type="GO" id="GO:0007229">
    <property type="term" value="P:integrin-mediated signaling pathway"/>
    <property type="evidence" value="ECO:0007669"/>
    <property type="project" value="TreeGrafter"/>
</dbReference>
<dbReference type="GO" id="GO:0007160">
    <property type="term" value="P:cell-matrix adhesion"/>
    <property type="evidence" value="ECO:0007669"/>
    <property type="project" value="TreeGrafter"/>
</dbReference>
<gene>
    <name evidence="6" type="ORF">FEM55_10850</name>
</gene>
<dbReference type="GO" id="GO:0008305">
    <property type="term" value="C:integrin complex"/>
    <property type="evidence" value="ECO:0007669"/>
    <property type="project" value="InterPro"/>
</dbReference>
<protein>
    <submittedName>
        <fullName evidence="6">T9SS type A sorting domain-containing protein</fullName>
    </submittedName>
</protein>
<dbReference type="GO" id="GO:0009897">
    <property type="term" value="C:external side of plasma membrane"/>
    <property type="evidence" value="ECO:0007669"/>
    <property type="project" value="TreeGrafter"/>
</dbReference>
<keyword evidence="2" id="KW-0677">Repeat</keyword>
<dbReference type="PRINTS" id="PR01185">
    <property type="entry name" value="INTEGRINA"/>
</dbReference>
<dbReference type="NCBIfam" id="TIGR04183">
    <property type="entry name" value="Por_Secre_tail"/>
    <property type="match status" value="1"/>
</dbReference>
<keyword evidence="4" id="KW-1133">Transmembrane helix</keyword>
<dbReference type="InterPro" id="IPR026444">
    <property type="entry name" value="Secre_tail"/>
</dbReference>
<dbReference type="GO" id="GO:0033627">
    <property type="term" value="P:cell adhesion mediated by integrin"/>
    <property type="evidence" value="ECO:0007669"/>
    <property type="project" value="TreeGrafter"/>
</dbReference>
<comment type="caution">
    <text evidence="6">The sequence shown here is derived from an EMBL/GenBank/DDBJ whole genome shotgun (WGS) entry which is preliminary data.</text>
</comment>
<keyword evidence="4" id="KW-0472">Membrane</keyword>
<evidence type="ECO:0000256" key="2">
    <source>
        <dbReference type="ARBA" id="ARBA00022737"/>
    </source>
</evidence>
<dbReference type="GO" id="GO:0098609">
    <property type="term" value="P:cell-cell adhesion"/>
    <property type="evidence" value="ECO:0007669"/>
    <property type="project" value="TreeGrafter"/>
</dbReference>
<dbReference type="InterPro" id="IPR028994">
    <property type="entry name" value="Integrin_alpha_N"/>
</dbReference>
<keyword evidence="3" id="KW-0325">Glycoprotein</keyword>
<dbReference type="InterPro" id="IPR013517">
    <property type="entry name" value="FG-GAP"/>
</dbReference>
<evidence type="ECO:0000313" key="7">
    <source>
        <dbReference type="Proteomes" id="UP000309788"/>
    </source>
</evidence>
<accession>A0A5R9KF11</accession>
<dbReference type="SMART" id="SM00191">
    <property type="entry name" value="Int_alpha"/>
    <property type="match status" value="13"/>
</dbReference>
<dbReference type="SUPFAM" id="SSF69318">
    <property type="entry name" value="Integrin alpha N-terminal domain"/>
    <property type="match status" value="5"/>
</dbReference>
<evidence type="ECO:0000256" key="1">
    <source>
        <dbReference type="ARBA" id="ARBA00022729"/>
    </source>
</evidence>
<dbReference type="PROSITE" id="PS51470">
    <property type="entry name" value="FG_GAP"/>
    <property type="match status" value="13"/>
</dbReference>
<feature type="domain" description="Secretion system C-terminal sorting" evidence="5">
    <location>
        <begin position="1291"/>
        <end position="1361"/>
    </location>
</feature>
<feature type="transmembrane region" description="Helical" evidence="4">
    <location>
        <begin position="7"/>
        <end position="24"/>
    </location>
</feature>
<dbReference type="GO" id="GO:0005178">
    <property type="term" value="F:integrin binding"/>
    <property type="evidence" value="ECO:0007669"/>
    <property type="project" value="TreeGrafter"/>
</dbReference>